<evidence type="ECO:0000313" key="1">
    <source>
        <dbReference type="EMBL" id="KAG9392452.1"/>
    </source>
</evidence>
<gene>
    <name evidence="1" type="ORF">J8273_5444</name>
</gene>
<sequence length="597" mass="63737">MLDTSISFADYVLATILRMFSDLGDKMLPQFKEIALLVSDGVQAGISTDRMVQLMDVRGAIRFSFDGQPGRGVASFLSHVLTLLGEDGLTTETVYNTFASLEMLLESGVFHRRSPLGRLVTLKIAALDATPFHILVHKVEMWNDMASAVVAGDLSPLSVEVEADAQPLPLTTSVCSAETLQKLNALISEGDFVAAADHLSDLFNVSIAADPHSIGVGLVTLCCHSDHPSAFIQSLAVQLERDNQPELAALASVVRLCGVGVDSSHESRRTVSDSNTVVTAGQAGFQTIHEAGRVVLCALTGPTVWDDDMASVAESQLHDALLPAFWYNVGSYLISCGQISAGSTLIRHSGGKVPPVPPSLLALCHPTWTMTTKPSDQPGVNHALWIMVGRGFFDLLAQPIGQERGVAAPKNQFAALAARIEASVPTVLHRTGLARYAEPDCVRAIAQVFRALSPAPADLIAAITVAKVTPGATHDGAVRTVGGAHPYLLLGLMVSFLTVQWAIDITRIHNALHILLPIADRPERSMPQMVAVLLMKRITLAGSAAYPREMGDLSAYLEIDKRVQEARRSEAFAGLRQSPAPYDLATVAGVEATTQLS</sequence>
<dbReference type="EMBL" id="JAHDYR010000038">
    <property type="protein sequence ID" value="KAG9392452.1"/>
    <property type="molecule type" value="Genomic_DNA"/>
</dbReference>
<name>A0A8J6E2Y0_9EUKA</name>
<keyword evidence="2" id="KW-1185">Reference proteome</keyword>
<dbReference type="AlphaFoldDB" id="A0A8J6E2Y0"/>
<proteinExistence type="predicted"/>
<protein>
    <submittedName>
        <fullName evidence="1">Uncharacterized protein</fullName>
    </submittedName>
</protein>
<dbReference type="Proteomes" id="UP000717585">
    <property type="component" value="Unassembled WGS sequence"/>
</dbReference>
<comment type="caution">
    <text evidence="1">The sequence shown here is derived from an EMBL/GenBank/DDBJ whole genome shotgun (WGS) entry which is preliminary data.</text>
</comment>
<evidence type="ECO:0000313" key="2">
    <source>
        <dbReference type="Proteomes" id="UP000717585"/>
    </source>
</evidence>
<reference evidence="1" key="1">
    <citation type="submission" date="2021-05" db="EMBL/GenBank/DDBJ databases">
        <title>A free-living protist that lacks canonical eukaryotic 1 DNA replication and segregation systems.</title>
        <authorList>
            <person name="Salas-Leiva D.E."/>
            <person name="Tromer E.C."/>
            <person name="Curtis B.A."/>
            <person name="Jerlstrom-Hultqvist J."/>
            <person name="Kolisko M."/>
            <person name="Yi Z."/>
            <person name="Salas-Leiva J.S."/>
            <person name="Gallot-Lavallee L."/>
            <person name="Kops G.J.P.L."/>
            <person name="Archibald J.M."/>
            <person name="Simpson A.G.B."/>
            <person name="Roger A.J."/>
        </authorList>
    </citation>
    <scope>NUCLEOTIDE SEQUENCE</scope>
    <source>
        <strain evidence="1">BICM</strain>
    </source>
</reference>
<accession>A0A8J6E2Y0</accession>
<organism evidence="1 2">
    <name type="scientific">Carpediemonas membranifera</name>
    <dbReference type="NCBI Taxonomy" id="201153"/>
    <lineage>
        <taxon>Eukaryota</taxon>
        <taxon>Metamonada</taxon>
        <taxon>Carpediemonas-like organisms</taxon>
        <taxon>Carpediemonas</taxon>
    </lineage>
</organism>